<proteinExistence type="predicted"/>
<comment type="caution">
    <text evidence="1">The sequence shown here is derived from an EMBL/GenBank/DDBJ whole genome shotgun (WGS) entry which is preliminary data.</text>
</comment>
<dbReference type="AlphaFoldDB" id="A0A923L9E4"/>
<dbReference type="GeneID" id="78198723"/>
<sequence length="82" mass="9492">MRIAEKKKSQITALYEQCSNLPADVRSCLENGYFTVTVPPPWNMSNQKTAQEVQDKIKEWSRQYTGVVCYCFDSFSTLLYVL</sequence>
<accession>A0A923L9E4</accession>
<gene>
    <name evidence="1" type="ORF">H8S44_01010</name>
</gene>
<name>A0A923L9E4_9FIRM</name>
<evidence type="ECO:0000313" key="2">
    <source>
        <dbReference type="Proteomes" id="UP000649345"/>
    </source>
</evidence>
<protein>
    <submittedName>
        <fullName evidence="1">Uncharacterized protein</fullName>
    </submittedName>
</protein>
<dbReference type="Proteomes" id="UP000649345">
    <property type="component" value="Unassembled WGS sequence"/>
</dbReference>
<reference evidence="1" key="1">
    <citation type="submission" date="2020-08" db="EMBL/GenBank/DDBJ databases">
        <title>Genome public.</title>
        <authorList>
            <person name="Liu C."/>
            <person name="Sun Q."/>
        </authorList>
    </citation>
    <scope>NUCLEOTIDE SEQUENCE</scope>
    <source>
        <strain evidence="1">NSJ-68</strain>
    </source>
</reference>
<dbReference type="EMBL" id="JACOOR010000001">
    <property type="protein sequence ID" value="MBC5658365.1"/>
    <property type="molecule type" value="Genomic_DNA"/>
</dbReference>
<keyword evidence="2" id="KW-1185">Reference proteome</keyword>
<evidence type="ECO:0000313" key="1">
    <source>
        <dbReference type="EMBL" id="MBC5658365.1"/>
    </source>
</evidence>
<dbReference type="RefSeq" id="WP_025529719.1">
    <property type="nucleotide sequence ID" value="NZ_JACOOR010000001.1"/>
</dbReference>
<organism evidence="1 2">
    <name type="scientific">Anaerosacchariphilus hominis</name>
    <dbReference type="NCBI Taxonomy" id="2763017"/>
    <lineage>
        <taxon>Bacteria</taxon>
        <taxon>Bacillati</taxon>
        <taxon>Bacillota</taxon>
        <taxon>Clostridia</taxon>
        <taxon>Lachnospirales</taxon>
        <taxon>Lachnospiraceae</taxon>
        <taxon>Anaerosacchariphilus</taxon>
    </lineage>
</organism>